<evidence type="ECO:0000259" key="2">
    <source>
        <dbReference type="Pfam" id="PF13474"/>
    </source>
</evidence>
<dbReference type="Proteomes" id="UP000315010">
    <property type="component" value="Unassembled WGS sequence"/>
</dbReference>
<organism evidence="3 4">
    <name type="scientific">Novipirellula herctigrandis</name>
    <dbReference type="NCBI Taxonomy" id="2527986"/>
    <lineage>
        <taxon>Bacteria</taxon>
        <taxon>Pseudomonadati</taxon>
        <taxon>Planctomycetota</taxon>
        <taxon>Planctomycetia</taxon>
        <taxon>Pirellulales</taxon>
        <taxon>Pirellulaceae</taxon>
        <taxon>Novipirellula</taxon>
    </lineage>
</organism>
<protein>
    <recommendedName>
        <fullName evidence="2">SnoaL-like domain-containing protein</fullName>
    </recommendedName>
</protein>
<accession>A0A5C5Z5V6</accession>
<evidence type="ECO:0000313" key="3">
    <source>
        <dbReference type="EMBL" id="TWT82688.1"/>
    </source>
</evidence>
<dbReference type="InterPro" id="IPR032710">
    <property type="entry name" value="NTF2-like_dom_sf"/>
</dbReference>
<name>A0A5C5Z5V6_9BACT</name>
<dbReference type="Gene3D" id="3.10.450.50">
    <property type="match status" value="1"/>
</dbReference>
<comment type="caution">
    <text evidence="3">The sequence shown here is derived from an EMBL/GenBank/DDBJ whole genome shotgun (WGS) entry which is preliminary data.</text>
</comment>
<evidence type="ECO:0000313" key="4">
    <source>
        <dbReference type="Proteomes" id="UP000315010"/>
    </source>
</evidence>
<sequence length="163" mass="17702" precursor="true">MISKKLLCVVAGVLVISSTTTVAQLQTKTVSNPSGAEQAVQARLAEIQTAAESLDPEKVFSFVCENDKGALIQNGEFLLTREEALQATKRGFENLDKITYRFDQQHTTLLSPTIALATAEGMSSVTTKNGRTFSSKFAQSVVLILADGEWKVFHAHRSFPPAN</sequence>
<dbReference type="OrthoDB" id="1122777at2"/>
<feature type="chain" id="PRO_5022707534" description="SnoaL-like domain-containing protein" evidence="1">
    <location>
        <begin position="24"/>
        <end position="163"/>
    </location>
</feature>
<feature type="signal peptide" evidence="1">
    <location>
        <begin position="1"/>
        <end position="23"/>
    </location>
</feature>
<dbReference type="EMBL" id="SJPJ01000001">
    <property type="protein sequence ID" value="TWT82688.1"/>
    <property type="molecule type" value="Genomic_DNA"/>
</dbReference>
<dbReference type="Pfam" id="PF13474">
    <property type="entry name" value="SnoaL_3"/>
    <property type="match status" value="1"/>
</dbReference>
<keyword evidence="1" id="KW-0732">Signal</keyword>
<dbReference type="SUPFAM" id="SSF54427">
    <property type="entry name" value="NTF2-like"/>
    <property type="match status" value="1"/>
</dbReference>
<keyword evidence="4" id="KW-1185">Reference proteome</keyword>
<proteinExistence type="predicted"/>
<reference evidence="3 4" key="1">
    <citation type="submission" date="2019-02" db="EMBL/GenBank/DDBJ databases">
        <title>Deep-cultivation of Planctomycetes and their phenomic and genomic characterization uncovers novel biology.</title>
        <authorList>
            <person name="Wiegand S."/>
            <person name="Jogler M."/>
            <person name="Boedeker C."/>
            <person name="Pinto D."/>
            <person name="Vollmers J."/>
            <person name="Rivas-Marin E."/>
            <person name="Kohn T."/>
            <person name="Peeters S.H."/>
            <person name="Heuer A."/>
            <person name="Rast P."/>
            <person name="Oberbeckmann S."/>
            <person name="Bunk B."/>
            <person name="Jeske O."/>
            <person name="Meyerdierks A."/>
            <person name="Storesund J.E."/>
            <person name="Kallscheuer N."/>
            <person name="Luecker S."/>
            <person name="Lage O.M."/>
            <person name="Pohl T."/>
            <person name="Merkel B.J."/>
            <person name="Hornburger P."/>
            <person name="Mueller R.-W."/>
            <person name="Bruemmer F."/>
            <person name="Labrenz M."/>
            <person name="Spormann A.M."/>
            <person name="Op Den Camp H."/>
            <person name="Overmann J."/>
            <person name="Amann R."/>
            <person name="Jetten M.S.M."/>
            <person name="Mascher T."/>
            <person name="Medema M.H."/>
            <person name="Devos D.P."/>
            <person name="Kaster A.-K."/>
            <person name="Ovreas L."/>
            <person name="Rohde M."/>
            <person name="Galperin M.Y."/>
            <person name="Jogler C."/>
        </authorList>
    </citation>
    <scope>NUCLEOTIDE SEQUENCE [LARGE SCALE GENOMIC DNA]</scope>
    <source>
        <strain evidence="3 4">CA13</strain>
    </source>
</reference>
<dbReference type="InterPro" id="IPR037401">
    <property type="entry name" value="SnoaL-like"/>
</dbReference>
<feature type="domain" description="SnoaL-like" evidence="2">
    <location>
        <begin position="40"/>
        <end position="160"/>
    </location>
</feature>
<evidence type="ECO:0000256" key="1">
    <source>
        <dbReference type="SAM" id="SignalP"/>
    </source>
</evidence>
<gene>
    <name evidence="3" type="ORF">CA13_41510</name>
</gene>
<dbReference type="RefSeq" id="WP_146399342.1">
    <property type="nucleotide sequence ID" value="NZ_SJPJ01000001.1"/>
</dbReference>
<dbReference type="AlphaFoldDB" id="A0A5C5Z5V6"/>